<feature type="region of interest" description="Disordered" evidence="5">
    <location>
        <begin position="292"/>
        <end position="311"/>
    </location>
</feature>
<dbReference type="AlphaFoldDB" id="A0A084EPQ3"/>
<comment type="cofactor">
    <cofactor evidence="1">
        <name>pyridoxal 5'-phosphate</name>
        <dbReference type="ChEBI" id="CHEBI:597326"/>
    </cofactor>
</comment>
<dbReference type="SUPFAM" id="SSF53383">
    <property type="entry name" value="PLP-dependent transferases"/>
    <property type="match status" value="1"/>
</dbReference>
<dbReference type="GO" id="GO:0030170">
    <property type="term" value="F:pyridoxal phosphate binding"/>
    <property type="evidence" value="ECO:0007669"/>
    <property type="project" value="InterPro"/>
</dbReference>
<comment type="caution">
    <text evidence="7">The sequence shown here is derived from an EMBL/GenBank/DDBJ whole genome shotgun (WGS) entry which is preliminary data.</text>
</comment>
<evidence type="ECO:0000256" key="2">
    <source>
        <dbReference type="ARBA" id="ARBA00022576"/>
    </source>
</evidence>
<evidence type="ECO:0000256" key="3">
    <source>
        <dbReference type="ARBA" id="ARBA00022679"/>
    </source>
</evidence>
<sequence>MPDTRLGHPVYRDMPTTIFEHMSARARETGAINLGQGFPEGPGPQAVLQAAADALLTRSSQYPPMPGLIELRTALADHYARRQGLDLSPQEIIVTSGATEAIAASLLALVRPGDEVLMLAPLYDAYLPLVERAGGVARVVKLTPPDWRVTRDALEAAITPRTRILLMNNPVNPTGIVLRKAELALLADLCASHDLIALCDEVWEETVYDGLPHRPLIGFPGMRERTVKIGSAGKIFSVTGWKVGWMCAAPPIATLLARAHQFLTFTTPPNLQWGGGAGAGLARRLAERSARRLSGGARSAGGGSHQGGLCRAAQRRHLVPVDRPARVRHYDRRCDLLQPDHRRSGGCGDPDLRLLSRRSGHPSGPPLLLQVGRDAGSGDRAARRLPRQPWLTQNRRAQDQHEDQ</sequence>
<dbReference type="InterPro" id="IPR015424">
    <property type="entry name" value="PyrdxlP-dep_Trfase"/>
</dbReference>
<dbReference type="EMBL" id="JGVR01000007">
    <property type="protein sequence ID" value="KEZ19945.1"/>
    <property type="molecule type" value="Genomic_DNA"/>
</dbReference>
<evidence type="ECO:0000259" key="6">
    <source>
        <dbReference type="Pfam" id="PF00155"/>
    </source>
</evidence>
<dbReference type="InterPro" id="IPR015421">
    <property type="entry name" value="PyrdxlP-dep_Trfase_major"/>
</dbReference>
<evidence type="ECO:0000313" key="7">
    <source>
        <dbReference type="EMBL" id="KEZ19945.1"/>
    </source>
</evidence>
<feature type="region of interest" description="Disordered" evidence="5">
    <location>
        <begin position="338"/>
        <end position="404"/>
    </location>
</feature>
<evidence type="ECO:0000256" key="4">
    <source>
        <dbReference type="ARBA" id="ARBA00022898"/>
    </source>
</evidence>
<dbReference type="CDD" id="cd00609">
    <property type="entry name" value="AAT_like"/>
    <property type="match status" value="1"/>
</dbReference>
<feature type="domain" description="Aminotransferase class I/classII large" evidence="6">
    <location>
        <begin position="31"/>
        <end position="268"/>
    </location>
</feature>
<dbReference type="PATRIC" id="fig|13690.10.peg.1647"/>
<evidence type="ECO:0000256" key="5">
    <source>
        <dbReference type="SAM" id="MobiDB-lite"/>
    </source>
</evidence>
<dbReference type="Gene3D" id="3.40.640.10">
    <property type="entry name" value="Type I PLP-dependent aspartate aminotransferase-like (Major domain)"/>
    <property type="match status" value="1"/>
</dbReference>
<dbReference type="InterPro" id="IPR015422">
    <property type="entry name" value="PyrdxlP-dep_Trfase_small"/>
</dbReference>
<dbReference type="PANTHER" id="PTHR43807">
    <property type="entry name" value="FI04487P"/>
    <property type="match status" value="1"/>
</dbReference>
<dbReference type="Pfam" id="PF00155">
    <property type="entry name" value="Aminotran_1_2"/>
    <property type="match status" value="1"/>
</dbReference>
<dbReference type="Gene3D" id="3.90.1150.10">
    <property type="entry name" value="Aspartate Aminotransferase, domain 1"/>
    <property type="match status" value="1"/>
</dbReference>
<protein>
    <submittedName>
        <fullName evidence="7">Aspartate/tyrosine/aromatic aminotransferase</fullName>
    </submittedName>
</protein>
<proteinExistence type="predicted"/>
<evidence type="ECO:0000256" key="1">
    <source>
        <dbReference type="ARBA" id="ARBA00001933"/>
    </source>
</evidence>
<dbReference type="Proteomes" id="UP000028534">
    <property type="component" value="Unassembled WGS sequence"/>
</dbReference>
<keyword evidence="2 7" id="KW-0032">Aminotransferase</keyword>
<dbReference type="GO" id="GO:0016212">
    <property type="term" value="F:kynurenine-oxoglutarate transaminase activity"/>
    <property type="evidence" value="ECO:0007669"/>
    <property type="project" value="TreeGrafter"/>
</dbReference>
<dbReference type="InterPro" id="IPR004839">
    <property type="entry name" value="Aminotransferase_I/II_large"/>
</dbReference>
<keyword evidence="4" id="KW-0663">Pyridoxal phosphate</keyword>
<gene>
    <name evidence="7" type="ORF">CP98_01596</name>
</gene>
<reference evidence="7 8" key="1">
    <citation type="submission" date="2014-03" db="EMBL/GenBank/DDBJ databases">
        <title>Genome sequence of Sphingobium yanoikuyae B1.</title>
        <authorList>
            <person name="Gan H.M."/>
            <person name="Gan H.Y."/>
            <person name="Savka M.A."/>
        </authorList>
    </citation>
    <scope>NUCLEOTIDE SEQUENCE [LARGE SCALE GENOMIC DNA]</scope>
    <source>
        <strain evidence="7 8">B1</strain>
    </source>
</reference>
<name>A0A084EPQ3_SPHYA</name>
<dbReference type="GO" id="GO:0005737">
    <property type="term" value="C:cytoplasm"/>
    <property type="evidence" value="ECO:0007669"/>
    <property type="project" value="TreeGrafter"/>
</dbReference>
<dbReference type="STRING" id="13690.AX777_09605"/>
<dbReference type="PANTHER" id="PTHR43807:SF20">
    <property type="entry name" value="FI04487P"/>
    <property type="match status" value="1"/>
</dbReference>
<organism evidence="7 8">
    <name type="scientific">Sphingobium yanoikuyae</name>
    <name type="common">Sphingomonas yanoikuyae</name>
    <dbReference type="NCBI Taxonomy" id="13690"/>
    <lineage>
        <taxon>Bacteria</taxon>
        <taxon>Pseudomonadati</taxon>
        <taxon>Pseudomonadota</taxon>
        <taxon>Alphaproteobacteria</taxon>
        <taxon>Sphingomonadales</taxon>
        <taxon>Sphingomonadaceae</taxon>
        <taxon>Sphingobium</taxon>
    </lineage>
</organism>
<accession>A0A084EPQ3</accession>
<evidence type="ECO:0000313" key="8">
    <source>
        <dbReference type="Proteomes" id="UP000028534"/>
    </source>
</evidence>
<dbReference type="InterPro" id="IPR051326">
    <property type="entry name" value="Kynurenine-oxoglutarate_AT"/>
</dbReference>
<keyword evidence="3 7" id="KW-0808">Transferase</keyword>
<dbReference type="eggNOG" id="COG0436">
    <property type="taxonomic scope" value="Bacteria"/>
</dbReference>